<organism evidence="1 2">
    <name type="scientific">Portunus trituberculatus</name>
    <name type="common">Swimming crab</name>
    <name type="synonym">Neptunus trituberculatus</name>
    <dbReference type="NCBI Taxonomy" id="210409"/>
    <lineage>
        <taxon>Eukaryota</taxon>
        <taxon>Metazoa</taxon>
        <taxon>Ecdysozoa</taxon>
        <taxon>Arthropoda</taxon>
        <taxon>Crustacea</taxon>
        <taxon>Multicrustacea</taxon>
        <taxon>Malacostraca</taxon>
        <taxon>Eumalacostraca</taxon>
        <taxon>Eucarida</taxon>
        <taxon>Decapoda</taxon>
        <taxon>Pleocyemata</taxon>
        <taxon>Brachyura</taxon>
        <taxon>Eubrachyura</taxon>
        <taxon>Portunoidea</taxon>
        <taxon>Portunidae</taxon>
        <taxon>Portuninae</taxon>
        <taxon>Portunus</taxon>
    </lineage>
</organism>
<comment type="caution">
    <text evidence="1">The sequence shown here is derived from an EMBL/GenBank/DDBJ whole genome shotgun (WGS) entry which is preliminary data.</text>
</comment>
<dbReference type="Proteomes" id="UP000324222">
    <property type="component" value="Unassembled WGS sequence"/>
</dbReference>
<proteinExistence type="predicted"/>
<evidence type="ECO:0000313" key="1">
    <source>
        <dbReference type="EMBL" id="MPC18412.1"/>
    </source>
</evidence>
<gene>
    <name evidence="1" type="ORF">E2C01_011298</name>
</gene>
<sequence>MSPMPTAGKGTLELDVVFKALVQAPFEPIFQVSLRDLTMKILLFVALTSAKTRNRLGLVLGQTGPPFGQLKRQTPHLVTTSR</sequence>
<evidence type="ECO:0000313" key="2">
    <source>
        <dbReference type="Proteomes" id="UP000324222"/>
    </source>
</evidence>
<name>A0A5B7DAU4_PORTR</name>
<dbReference type="EMBL" id="VSRR010000677">
    <property type="protein sequence ID" value="MPC18412.1"/>
    <property type="molecule type" value="Genomic_DNA"/>
</dbReference>
<accession>A0A5B7DAU4</accession>
<reference evidence="1 2" key="1">
    <citation type="submission" date="2019-05" db="EMBL/GenBank/DDBJ databases">
        <title>Another draft genome of Portunus trituberculatus and its Hox gene families provides insights of decapod evolution.</title>
        <authorList>
            <person name="Jeong J.-H."/>
            <person name="Song I."/>
            <person name="Kim S."/>
            <person name="Choi T."/>
            <person name="Kim D."/>
            <person name="Ryu S."/>
            <person name="Kim W."/>
        </authorList>
    </citation>
    <scope>NUCLEOTIDE SEQUENCE [LARGE SCALE GENOMIC DNA]</scope>
    <source>
        <tissue evidence="1">Muscle</tissue>
    </source>
</reference>
<protein>
    <submittedName>
        <fullName evidence="1">Uncharacterized protein</fullName>
    </submittedName>
</protein>
<keyword evidence="2" id="KW-1185">Reference proteome</keyword>
<dbReference type="AlphaFoldDB" id="A0A5B7DAU4"/>